<evidence type="ECO:0000256" key="9">
    <source>
        <dbReference type="RuleBase" id="RU363100"/>
    </source>
</evidence>
<evidence type="ECO:0000313" key="11">
    <source>
        <dbReference type="EMBL" id="KAF3451799.1"/>
    </source>
</evidence>
<dbReference type="OrthoDB" id="869189at2759"/>
<keyword evidence="8" id="KW-0472">Membrane</keyword>
<evidence type="ECO:0000256" key="5">
    <source>
        <dbReference type="ARBA" id="ARBA00022792"/>
    </source>
</evidence>
<comment type="caution">
    <text evidence="11">The sequence shown here is derived from an EMBL/GenBank/DDBJ whole genome shotgun (WGS) entry which is preliminary data.</text>
</comment>
<evidence type="ECO:0000256" key="10">
    <source>
        <dbReference type="SAM" id="SignalP"/>
    </source>
</evidence>
<keyword evidence="3 9" id="KW-0813">Transport</keyword>
<gene>
    <name evidence="11" type="ORF">FNV43_RR07895</name>
</gene>
<evidence type="ECO:0000256" key="7">
    <source>
        <dbReference type="ARBA" id="ARBA00023128"/>
    </source>
</evidence>
<name>A0A8K0HHG5_9ROSA</name>
<evidence type="ECO:0000256" key="6">
    <source>
        <dbReference type="ARBA" id="ARBA00022989"/>
    </source>
</evidence>
<dbReference type="AlphaFoldDB" id="A0A8K0HHG5"/>
<evidence type="ECO:0000256" key="3">
    <source>
        <dbReference type="ARBA" id="ARBA00022448"/>
    </source>
</evidence>
<keyword evidence="6" id="KW-1133">Transmembrane helix</keyword>
<comment type="similarity">
    <text evidence="2 9">Belongs to the mitochondrial pyruvate carrier (MPC) (TC 2.A.105) family.</text>
</comment>
<comment type="subcellular location">
    <subcellularLocation>
        <location evidence="1 9">Mitochondrion inner membrane</location>
        <topology evidence="1 9">Multi-pass membrane protein</topology>
    </subcellularLocation>
</comment>
<proteinExistence type="inferred from homology"/>
<evidence type="ECO:0000256" key="8">
    <source>
        <dbReference type="ARBA" id="ARBA00023136"/>
    </source>
</evidence>
<keyword evidence="7 9" id="KW-0496">Mitochondrion</keyword>
<dbReference type="PANTHER" id="PTHR14154">
    <property type="entry name" value="UPF0041 BRAIN PROTEIN 44-RELATED"/>
    <property type="match status" value="1"/>
</dbReference>
<dbReference type="GO" id="GO:0005743">
    <property type="term" value="C:mitochondrial inner membrane"/>
    <property type="evidence" value="ECO:0007669"/>
    <property type="project" value="UniProtKB-SubCell"/>
</dbReference>
<evidence type="ECO:0000256" key="1">
    <source>
        <dbReference type="ARBA" id="ARBA00004448"/>
    </source>
</evidence>
<dbReference type="InterPro" id="IPR005336">
    <property type="entry name" value="MPC"/>
</dbReference>
<dbReference type="Pfam" id="PF03650">
    <property type="entry name" value="MPC"/>
    <property type="match status" value="1"/>
</dbReference>
<reference evidence="11" key="1">
    <citation type="submission" date="2020-03" db="EMBL/GenBank/DDBJ databases">
        <title>A high-quality chromosome-level genome assembly of a woody plant with both climbing and erect habits, Rhamnella rubrinervis.</title>
        <authorList>
            <person name="Lu Z."/>
            <person name="Yang Y."/>
            <person name="Zhu X."/>
            <person name="Sun Y."/>
        </authorList>
    </citation>
    <scope>NUCLEOTIDE SEQUENCE</scope>
    <source>
        <strain evidence="11">BYM</strain>
        <tissue evidence="11">Leaf</tissue>
    </source>
</reference>
<keyword evidence="10" id="KW-0732">Signal</keyword>
<feature type="chain" id="PRO_5035426051" description="Mitochondrial pyruvate carrier" evidence="10">
    <location>
        <begin position="26"/>
        <end position="142"/>
    </location>
</feature>
<keyword evidence="5 9" id="KW-0999">Mitochondrion inner membrane</keyword>
<feature type="signal peptide" evidence="10">
    <location>
        <begin position="1"/>
        <end position="25"/>
    </location>
</feature>
<accession>A0A8K0HHG5</accession>
<evidence type="ECO:0000256" key="2">
    <source>
        <dbReference type="ARBA" id="ARBA00006416"/>
    </source>
</evidence>
<comment type="function">
    <text evidence="9">Mediates the uptake of pyruvate into mitochondria.</text>
</comment>
<keyword evidence="4" id="KW-0812">Transmembrane</keyword>
<protein>
    <recommendedName>
        <fullName evidence="9">Mitochondrial pyruvate carrier</fullName>
    </recommendedName>
</protein>
<sequence>MATFKALCMAVMLVTCSIIAGGANARGIDYGVIVKGDPNHCSGVQCIPQNHQPYNRGCEKETECRGVHFWAPTFKWVLSIANVVDFSKPPEELSYPQQTAVACSGVIWSRYSTVISPKNWNLFSVNVAMAGTGIYQLSRKLQ</sequence>
<dbReference type="Proteomes" id="UP000796880">
    <property type="component" value="Unassembled WGS sequence"/>
</dbReference>
<evidence type="ECO:0000313" key="12">
    <source>
        <dbReference type="Proteomes" id="UP000796880"/>
    </source>
</evidence>
<keyword evidence="12" id="KW-1185">Reference proteome</keyword>
<evidence type="ECO:0000256" key="4">
    <source>
        <dbReference type="ARBA" id="ARBA00022692"/>
    </source>
</evidence>
<dbReference type="EMBL" id="VOIH02000003">
    <property type="protein sequence ID" value="KAF3451799.1"/>
    <property type="molecule type" value="Genomic_DNA"/>
</dbReference>
<dbReference type="GO" id="GO:0006850">
    <property type="term" value="P:pyruvate import into mitochondria"/>
    <property type="evidence" value="ECO:0007669"/>
    <property type="project" value="InterPro"/>
</dbReference>
<organism evidence="11 12">
    <name type="scientific">Rhamnella rubrinervis</name>
    <dbReference type="NCBI Taxonomy" id="2594499"/>
    <lineage>
        <taxon>Eukaryota</taxon>
        <taxon>Viridiplantae</taxon>
        <taxon>Streptophyta</taxon>
        <taxon>Embryophyta</taxon>
        <taxon>Tracheophyta</taxon>
        <taxon>Spermatophyta</taxon>
        <taxon>Magnoliopsida</taxon>
        <taxon>eudicotyledons</taxon>
        <taxon>Gunneridae</taxon>
        <taxon>Pentapetalae</taxon>
        <taxon>rosids</taxon>
        <taxon>fabids</taxon>
        <taxon>Rosales</taxon>
        <taxon>Rhamnaceae</taxon>
        <taxon>rhamnoid group</taxon>
        <taxon>Rhamneae</taxon>
        <taxon>Rhamnella</taxon>
    </lineage>
</organism>